<gene>
    <name evidence="2" type="ORF">WP2W18E11_25670</name>
</gene>
<keyword evidence="2" id="KW-0449">Lipoprotein</keyword>
<feature type="chain" id="PRO_5003925264" evidence="1">
    <location>
        <begin position="22"/>
        <end position="226"/>
    </location>
</feature>
<dbReference type="RefSeq" id="WP_002120567.1">
    <property type="nucleotide sequence ID" value="NZ_AMST01000100.1"/>
</dbReference>
<organism evidence="2 3">
    <name type="scientific">Acinetobacter pittii</name>
    <name type="common">Acinetobacter genomosp. 3</name>
    <dbReference type="NCBI Taxonomy" id="48296"/>
    <lineage>
        <taxon>Bacteria</taxon>
        <taxon>Pseudomonadati</taxon>
        <taxon>Pseudomonadota</taxon>
        <taxon>Gammaproteobacteria</taxon>
        <taxon>Moraxellales</taxon>
        <taxon>Moraxellaceae</taxon>
        <taxon>Acinetobacter</taxon>
        <taxon>Acinetobacter calcoaceticus/baumannii complex</taxon>
    </lineage>
</organism>
<dbReference type="Pfam" id="PF05643">
    <property type="entry name" value="GNA1162-like"/>
    <property type="match status" value="1"/>
</dbReference>
<dbReference type="Proteomes" id="UP000515758">
    <property type="component" value="Chromosome"/>
</dbReference>
<accession>A0A1C2TXR0</accession>
<proteinExistence type="predicted"/>
<accession>K9CNG7</accession>
<keyword evidence="1" id="KW-0732">Signal</keyword>
<name>A0A1C2TXR0_ACIPI</name>
<dbReference type="PROSITE" id="PS51257">
    <property type="entry name" value="PROKAR_LIPOPROTEIN"/>
    <property type="match status" value="1"/>
</dbReference>
<protein>
    <submittedName>
        <fullName evidence="2">Lipoprotein</fullName>
    </submittedName>
</protein>
<dbReference type="Gene3D" id="3.40.50.10610">
    <property type="entry name" value="ABC-type transport auxiliary lipoprotein component"/>
    <property type="match status" value="1"/>
</dbReference>
<dbReference type="EMBL" id="AP021936">
    <property type="protein sequence ID" value="BBQ49569.1"/>
    <property type="molecule type" value="Genomic_DNA"/>
</dbReference>
<dbReference type="InterPro" id="IPR008517">
    <property type="entry name" value="GNA1162-like"/>
</dbReference>
<feature type="signal peptide" evidence="1">
    <location>
        <begin position="1"/>
        <end position="21"/>
    </location>
</feature>
<evidence type="ECO:0000313" key="2">
    <source>
        <dbReference type="EMBL" id="BBQ49569.1"/>
    </source>
</evidence>
<dbReference type="AlphaFoldDB" id="A0A1C2TXR0"/>
<evidence type="ECO:0000256" key="1">
    <source>
        <dbReference type="SAM" id="SignalP"/>
    </source>
</evidence>
<sequence>MMKKFLIAGLVISSLAFTGCAVTPQPNKDITAYKAHMPKSILVLPPVNDSPDVKATYSYWPTVVAPVAEAGYYVFPISVVDNMFKENGVTNGSDAQSIAPQKLQEIFGADAALYIRIKEYGSKYQVIQSVATVSADAKLVDLKTGDVIWTGEKKLVQASNDGNAGLIGMVVGALVEQIAGSFTDRAYPLASMVNTQLFTPTTYNPGMGLLYGPRSPKYQQDGVVAK</sequence>
<reference evidence="2 3" key="1">
    <citation type="submission" date="2019-12" db="EMBL/GenBank/DDBJ databases">
        <title>complete genome sequences of Acinetobacter pittii str. WP2-W18-ESBL-11 isolated from wastewater treatment plant effluent.</title>
        <authorList>
            <person name="Sekizuka T."/>
            <person name="Itokawa K."/>
            <person name="Yatsu K."/>
            <person name="Inamine Y."/>
            <person name="Kuroda M."/>
        </authorList>
    </citation>
    <scope>NUCLEOTIDE SEQUENCE [LARGE SCALE GENOMIC DNA]</scope>
    <source>
        <strain evidence="2 3">WP2-W18-ESBL-11</strain>
    </source>
</reference>
<evidence type="ECO:0000313" key="3">
    <source>
        <dbReference type="Proteomes" id="UP000515758"/>
    </source>
</evidence>